<gene>
    <name evidence="1" type="primary">Contig17738.g18860</name>
    <name evidence="1" type="ORF">STYLEM_15509</name>
</gene>
<protein>
    <submittedName>
        <fullName evidence="1">Uncharacterized protein</fullName>
    </submittedName>
</protein>
<evidence type="ECO:0000313" key="2">
    <source>
        <dbReference type="Proteomes" id="UP000039865"/>
    </source>
</evidence>
<proteinExistence type="predicted"/>
<dbReference type="EMBL" id="CCKQ01014622">
    <property type="protein sequence ID" value="CDW86414.1"/>
    <property type="molecule type" value="Genomic_DNA"/>
</dbReference>
<evidence type="ECO:0000313" key="1">
    <source>
        <dbReference type="EMBL" id="CDW86414.1"/>
    </source>
</evidence>
<name>A0A078AW99_STYLE</name>
<dbReference type="InParanoid" id="A0A078AW99"/>
<dbReference type="Proteomes" id="UP000039865">
    <property type="component" value="Unassembled WGS sequence"/>
</dbReference>
<keyword evidence="2" id="KW-1185">Reference proteome</keyword>
<accession>A0A078AW99</accession>
<reference evidence="1 2" key="1">
    <citation type="submission" date="2014-06" db="EMBL/GenBank/DDBJ databases">
        <authorList>
            <person name="Swart Estienne"/>
        </authorList>
    </citation>
    <scope>NUCLEOTIDE SEQUENCE [LARGE SCALE GENOMIC DNA]</scope>
    <source>
        <strain evidence="1 2">130c</strain>
    </source>
</reference>
<organism evidence="1 2">
    <name type="scientific">Stylonychia lemnae</name>
    <name type="common">Ciliate</name>
    <dbReference type="NCBI Taxonomy" id="5949"/>
    <lineage>
        <taxon>Eukaryota</taxon>
        <taxon>Sar</taxon>
        <taxon>Alveolata</taxon>
        <taxon>Ciliophora</taxon>
        <taxon>Intramacronucleata</taxon>
        <taxon>Spirotrichea</taxon>
        <taxon>Stichotrichia</taxon>
        <taxon>Sporadotrichida</taxon>
        <taxon>Oxytrichidae</taxon>
        <taxon>Stylonychinae</taxon>
        <taxon>Stylonychia</taxon>
    </lineage>
</organism>
<dbReference type="AlphaFoldDB" id="A0A078AW99"/>
<sequence>MKVQASKMEAVYRLFKKTVPETSKSKFRASIGGTGEYIESQDSFHQVMIQNEILRVHNQMLIVDEPQIMEVVEVTDSFDNSNPNRNYQT</sequence>